<proteinExistence type="predicted"/>
<comment type="caution">
    <text evidence="2">The sequence shown here is derived from an EMBL/GenBank/DDBJ whole genome shotgun (WGS) entry which is preliminary data.</text>
</comment>
<dbReference type="Gene3D" id="2.60.40.10">
    <property type="entry name" value="Immunoglobulins"/>
    <property type="match status" value="3"/>
</dbReference>
<dbReference type="Pfam" id="PF07610">
    <property type="entry name" value="DUF1573"/>
    <property type="match status" value="2"/>
</dbReference>
<name>A0AAE3MA25_9BACT</name>
<feature type="signal peptide" evidence="1">
    <location>
        <begin position="1"/>
        <end position="19"/>
    </location>
</feature>
<dbReference type="PROSITE" id="PS00460">
    <property type="entry name" value="GLUTATHIONE_PEROXID_1"/>
    <property type="match status" value="1"/>
</dbReference>
<keyword evidence="1" id="KW-0732">Signal</keyword>
<dbReference type="InterPro" id="IPR013783">
    <property type="entry name" value="Ig-like_fold"/>
</dbReference>
<evidence type="ECO:0000256" key="1">
    <source>
        <dbReference type="SAM" id="SignalP"/>
    </source>
</evidence>
<dbReference type="RefSeq" id="WP_301197274.1">
    <property type="nucleotide sequence ID" value="NZ_JAPDPI010000001.1"/>
</dbReference>
<dbReference type="Proteomes" id="UP001207408">
    <property type="component" value="Unassembled WGS sequence"/>
</dbReference>
<protein>
    <submittedName>
        <fullName evidence="2">DUF1573 domain-containing protein</fullName>
    </submittedName>
</protein>
<dbReference type="AlphaFoldDB" id="A0AAE3MA25"/>
<keyword evidence="3" id="KW-1185">Reference proteome</keyword>
<reference evidence="2" key="1">
    <citation type="submission" date="2022-10" db="EMBL/GenBank/DDBJ databases">
        <authorList>
            <person name="Yu W.X."/>
        </authorList>
    </citation>
    <scope>NUCLEOTIDE SEQUENCE</scope>
    <source>
        <strain evidence="2">D04</strain>
    </source>
</reference>
<gene>
    <name evidence="2" type="ORF">OM074_00350</name>
</gene>
<accession>A0AAE3MA25</accession>
<dbReference type="EMBL" id="JAPDPI010000001">
    <property type="protein sequence ID" value="MCW3804051.1"/>
    <property type="molecule type" value="Genomic_DNA"/>
</dbReference>
<dbReference type="InterPro" id="IPR011467">
    <property type="entry name" value="DUF1573"/>
</dbReference>
<dbReference type="NCBIfam" id="NF012200">
    <property type="entry name" value="choice_anch_D"/>
    <property type="match status" value="1"/>
</dbReference>
<evidence type="ECO:0000313" key="2">
    <source>
        <dbReference type="EMBL" id="MCW3804051.1"/>
    </source>
</evidence>
<dbReference type="PANTHER" id="PTHR37833">
    <property type="entry name" value="LIPOPROTEIN-RELATED"/>
    <property type="match status" value="1"/>
</dbReference>
<dbReference type="InterPro" id="IPR029759">
    <property type="entry name" value="GPX_AS"/>
</dbReference>
<dbReference type="PANTHER" id="PTHR37833:SF1">
    <property type="entry name" value="SIGNAL PEPTIDE PROTEIN"/>
    <property type="match status" value="1"/>
</dbReference>
<sequence length="365" mass="40299">MKKLILGFVACICIMAVNAQHNKPTFSFDTTLHNFGEIKEEKGKVSHQFSFTNTGGQPLVIHNVRASCGCTSPEWTQKPIPPGGTGFVKATFDPSNRPGNFNKTITITANTEPQNTLLRITGKVEARPKTIEDIYPRQIGELRMKTSHISFTRIEPKGSKTEEVDIVNPSDKDLTIGFTRVPDHIIIKAEPEVLKPGEKGKLVATYDASKKNDWGFVYDQIFITFNGEVNYKNRISVNANIQEDFNKWSADQKANAAKINVDNKIFDFGTIKQGEKASHTFYITNTGKSDLIIRKVKASCGCTAIKPDKTVIAPGEKTAIKAEFNSRGKTGRQNKSVTVITNDPLASNILLRIQGTVEVPASEVK</sequence>
<evidence type="ECO:0000313" key="3">
    <source>
        <dbReference type="Proteomes" id="UP001207408"/>
    </source>
</evidence>
<feature type="chain" id="PRO_5041957650" evidence="1">
    <location>
        <begin position="20"/>
        <end position="365"/>
    </location>
</feature>
<organism evidence="2 3">
    <name type="scientific">Plebeiibacterium marinum</name>
    <dbReference type="NCBI Taxonomy" id="2992111"/>
    <lineage>
        <taxon>Bacteria</taxon>
        <taxon>Pseudomonadati</taxon>
        <taxon>Bacteroidota</taxon>
        <taxon>Bacteroidia</taxon>
        <taxon>Marinilabiliales</taxon>
        <taxon>Marinilabiliaceae</taxon>
        <taxon>Plebeiibacterium</taxon>
    </lineage>
</organism>